<evidence type="ECO:0000259" key="1">
    <source>
        <dbReference type="PROSITE" id="PS50801"/>
    </source>
</evidence>
<dbReference type="RefSeq" id="WP_233086453.1">
    <property type="nucleotide sequence ID" value="NZ_BAABWN010000001.1"/>
</dbReference>
<reference evidence="2 3" key="1">
    <citation type="submission" date="2024-04" db="EMBL/GenBank/DDBJ databases">
        <title>Draft genome sequence of Sessilibacter corallicola NBRC 116591.</title>
        <authorList>
            <person name="Miyakawa T."/>
            <person name="Kusuya Y."/>
            <person name="Miura T."/>
        </authorList>
    </citation>
    <scope>NUCLEOTIDE SEQUENCE [LARGE SCALE GENOMIC DNA]</scope>
    <source>
        <strain evidence="2 3">KU-00831-HH</strain>
    </source>
</reference>
<dbReference type="InterPro" id="IPR002645">
    <property type="entry name" value="STAS_dom"/>
</dbReference>
<gene>
    <name evidence="2" type="ORF">NBRC116591_03280</name>
</gene>
<protein>
    <submittedName>
        <fullName evidence="2">STAS domain-containing protein</fullName>
    </submittedName>
</protein>
<evidence type="ECO:0000313" key="2">
    <source>
        <dbReference type="EMBL" id="GAA6166518.1"/>
    </source>
</evidence>
<dbReference type="PIRSF" id="PIRSF029548">
    <property type="entry name" value="UCP029548"/>
    <property type="match status" value="1"/>
</dbReference>
<name>A0ABQ0A4E0_9GAMM</name>
<dbReference type="CDD" id="cd07043">
    <property type="entry name" value="STAS_anti-anti-sigma_factors"/>
    <property type="match status" value="1"/>
</dbReference>
<sequence length="160" mass="18203">MQSGQIFVAEIDGANVIKFVGDVRLTLCISFDNFIDHMYRKSQCSSVLFDLRDASSIDSTTLGLMAKISILFQDRFHKLPIVVSPDEGINRLLDSMGFDDIFEIVPSIDKEFENIEELTEEGLDEDSARSKVIEAHKILMSLNEENRNEFHDLINSLEQK</sequence>
<proteinExistence type="predicted"/>
<dbReference type="SUPFAM" id="SSF52091">
    <property type="entry name" value="SpoIIaa-like"/>
    <property type="match status" value="1"/>
</dbReference>
<organism evidence="2 3">
    <name type="scientific">Sessilibacter corallicola</name>
    <dbReference type="NCBI Taxonomy" id="2904075"/>
    <lineage>
        <taxon>Bacteria</taxon>
        <taxon>Pseudomonadati</taxon>
        <taxon>Pseudomonadota</taxon>
        <taxon>Gammaproteobacteria</taxon>
        <taxon>Cellvibrionales</taxon>
        <taxon>Cellvibrionaceae</taxon>
        <taxon>Sessilibacter</taxon>
    </lineage>
</organism>
<keyword evidence="3" id="KW-1185">Reference proteome</keyword>
<feature type="domain" description="STAS" evidence="1">
    <location>
        <begin position="4"/>
        <end position="115"/>
    </location>
</feature>
<dbReference type="PROSITE" id="PS50801">
    <property type="entry name" value="STAS"/>
    <property type="match status" value="1"/>
</dbReference>
<dbReference type="Gene3D" id="3.30.750.24">
    <property type="entry name" value="STAS domain"/>
    <property type="match status" value="1"/>
</dbReference>
<dbReference type="Pfam" id="PF01740">
    <property type="entry name" value="STAS"/>
    <property type="match status" value="1"/>
</dbReference>
<comment type="caution">
    <text evidence="2">The sequence shown here is derived from an EMBL/GenBank/DDBJ whole genome shotgun (WGS) entry which is preliminary data.</text>
</comment>
<dbReference type="EMBL" id="BAABWN010000001">
    <property type="protein sequence ID" value="GAA6166518.1"/>
    <property type="molecule type" value="Genomic_DNA"/>
</dbReference>
<dbReference type="InterPro" id="IPR014557">
    <property type="entry name" value="UCP029548_STAS-type"/>
</dbReference>
<evidence type="ECO:0000313" key="3">
    <source>
        <dbReference type="Proteomes" id="UP001465153"/>
    </source>
</evidence>
<accession>A0ABQ0A4E0</accession>
<dbReference type="InterPro" id="IPR036513">
    <property type="entry name" value="STAS_dom_sf"/>
</dbReference>
<dbReference type="Proteomes" id="UP001465153">
    <property type="component" value="Unassembled WGS sequence"/>
</dbReference>